<evidence type="ECO:0000313" key="2">
    <source>
        <dbReference type="Proteomes" id="UP000269410"/>
    </source>
</evidence>
<organism evidence="1 2">
    <name type="scientific">Candidatus Dojkabacteria bacterium</name>
    <dbReference type="NCBI Taxonomy" id="2099670"/>
    <lineage>
        <taxon>Bacteria</taxon>
        <taxon>Candidatus Dojkabacteria</taxon>
    </lineage>
</organism>
<dbReference type="AlphaFoldDB" id="A0A3M0Z125"/>
<gene>
    <name evidence="1" type="ORF">D6810_00110</name>
</gene>
<accession>A0A3M0Z125</accession>
<protein>
    <submittedName>
        <fullName evidence="1">Uncharacterized protein</fullName>
    </submittedName>
</protein>
<dbReference type="Proteomes" id="UP000269410">
    <property type="component" value="Unassembled WGS sequence"/>
</dbReference>
<dbReference type="PROSITE" id="PS51257">
    <property type="entry name" value="PROKAR_LIPOPROTEIN"/>
    <property type="match status" value="1"/>
</dbReference>
<sequence>MRLIARISFNLILLTVFLLACLLAVVMGYTGLLLHTYNVFTEREPVAKVKISEQKQDEKGKYADVEITVYKFERTALTRLFGVESNKSILGDVQRFRLYGDTIYLGGPIVKFRDELMLFNFKTMFKLGKVYARYDLDNNLENIRRPDQVSSYDINGGFAEWKAFFDHYQKPGILGDLFRLLVDSTQLSMAGQMIGNRSIQYTLFISDSGFIWKID</sequence>
<proteinExistence type="predicted"/>
<reference evidence="1 2" key="1">
    <citation type="submission" date="2018-10" db="EMBL/GenBank/DDBJ databases">
        <title>Thermophilic Lithotrophy and Phototrophy in an Intertidal, Iron-rich, Geothermal Spring.</title>
        <authorList>
            <person name="Ward L.M."/>
            <person name="Idei A."/>
            <person name="Nakagawa M."/>
            <person name="Ueno Y."/>
            <person name="Fischer W."/>
            <person name="Mcglynn S.E."/>
        </authorList>
    </citation>
    <scope>NUCLEOTIDE SEQUENCE [LARGE SCALE GENOMIC DNA]</scope>
    <source>
        <strain evidence="1">J137</strain>
    </source>
</reference>
<comment type="caution">
    <text evidence="1">The sequence shown here is derived from an EMBL/GenBank/DDBJ whole genome shotgun (WGS) entry which is preliminary data.</text>
</comment>
<dbReference type="EMBL" id="RFKV01000004">
    <property type="protein sequence ID" value="RMD77743.1"/>
    <property type="molecule type" value="Genomic_DNA"/>
</dbReference>
<name>A0A3M0Z125_9BACT</name>
<evidence type="ECO:0000313" key="1">
    <source>
        <dbReference type="EMBL" id="RMD77743.1"/>
    </source>
</evidence>